<keyword evidence="3" id="KW-1185">Reference proteome</keyword>
<reference evidence="2 3" key="1">
    <citation type="submission" date="2018-11" db="EMBL/GenBank/DDBJ databases">
        <title>Complete genome sequencing of the Actinobacteria Serinibacter sp. K3-2.</title>
        <authorList>
            <person name="Rakitin A.L."/>
            <person name="Beletsky A.V."/>
            <person name="Mardanov A.V."/>
            <person name="Ravin N.V."/>
            <person name="Gromova A.S."/>
            <person name="Filippova S.N."/>
            <person name="Gal'Chenko V.F."/>
        </authorList>
    </citation>
    <scope>NUCLEOTIDE SEQUENCE [LARGE SCALE GENOMIC DNA]</scope>
    <source>
        <strain evidence="2 3">K3-2</strain>
    </source>
</reference>
<dbReference type="Proteomes" id="UP000297318">
    <property type="component" value="Unassembled WGS sequence"/>
</dbReference>
<evidence type="ECO:0000256" key="1">
    <source>
        <dbReference type="SAM" id="MobiDB-lite"/>
    </source>
</evidence>
<dbReference type="EMBL" id="RHPJ01000004">
    <property type="protein sequence ID" value="TGO04163.1"/>
    <property type="molecule type" value="Genomic_DNA"/>
</dbReference>
<sequence length="39" mass="4111">MSQVVSGTVLSSMRDDARPTATGSSVSGPDVRRWSDASR</sequence>
<feature type="compositionally biased region" description="Polar residues" evidence="1">
    <location>
        <begin position="1"/>
        <end position="11"/>
    </location>
</feature>
<gene>
    <name evidence="2" type="ORF">SERN_2754</name>
</gene>
<proteinExistence type="predicted"/>
<feature type="compositionally biased region" description="Basic and acidic residues" evidence="1">
    <location>
        <begin position="30"/>
        <end position="39"/>
    </location>
</feature>
<name>A0A4Z1E106_9MICO</name>
<evidence type="ECO:0000313" key="3">
    <source>
        <dbReference type="Proteomes" id="UP000297318"/>
    </source>
</evidence>
<comment type="caution">
    <text evidence="2">The sequence shown here is derived from an EMBL/GenBank/DDBJ whole genome shotgun (WGS) entry which is preliminary data.</text>
</comment>
<organism evidence="2 3">
    <name type="scientific">Serinibacter arcticus</name>
    <dbReference type="NCBI Taxonomy" id="1655435"/>
    <lineage>
        <taxon>Bacteria</taxon>
        <taxon>Bacillati</taxon>
        <taxon>Actinomycetota</taxon>
        <taxon>Actinomycetes</taxon>
        <taxon>Micrococcales</taxon>
        <taxon>Beutenbergiaceae</taxon>
        <taxon>Serinibacter</taxon>
    </lineage>
</organism>
<feature type="region of interest" description="Disordered" evidence="1">
    <location>
        <begin position="1"/>
        <end position="39"/>
    </location>
</feature>
<evidence type="ECO:0000313" key="2">
    <source>
        <dbReference type="EMBL" id="TGO04163.1"/>
    </source>
</evidence>
<dbReference type="AlphaFoldDB" id="A0A4Z1E106"/>
<protein>
    <submittedName>
        <fullName evidence="2">Uncharacterized protein</fullName>
    </submittedName>
</protein>
<accession>A0A4Z1E106</accession>